<dbReference type="InterPro" id="IPR036132">
    <property type="entry name" value="Vac_ATP_synth_c_sf"/>
</dbReference>
<accession>A0A7S2RRU2</accession>
<protein>
    <recommendedName>
        <fullName evidence="5">V-type proton ATPase subunit C</fullName>
    </recommendedName>
</protein>
<comment type="subunit">
    <text evidence="5">V-ATPase is a heteromultimeric enzyme composed of a peripheral catalytic V1 complex (components A to H) attached to an integral membrane V0 proton pore complex.</text>
</comment>
<keyword evidence="4 5" id="KW-0406">Ion transport</keyword>
<dbReference type="Gene3D" id="3.30.70.100">
    <property type="match status" value="1"/>
</dbReference>
<evidence type="ECO:0000256" key="5">
    <source>
        <dbReference type="RuleBase" id="RU364010"/>
    </source>
</evidence>
<keyword evidence="2 5" id="KW-0813">Transport</keyword>
<keyword evidence="3 5" id="KW-0375">Hydrogen ion transport</keyword>
<organism evidence="6">
    <name type="scientific">Mucochytrium quahogii</name>
    <dbReference type="NCBI Taxonomy" id="96639"/>
    <lineage>
        <taxon>Eukaryota</taxon>
        <taxon>Sar</taxon>
        <taxon>Stramenopiles</taxon>
        <taxon>Bigyra</taxon>
        <taxon>Labyrinthulomycetes</taxon>
        <taxon>Thraustochytrida</taxon>
        <taxon>Thraustochytriidae</taxon>
        <taxon>Mucochytrium</taxon>
    </lineage>
</organism>
<evidence type="ECO:0000256" key="3">
    <source>
        <dbReference type="ARBA" id="ARBA00022781"/>
    </source>
</evidence>
<name>A0A7S2RRU2_9STRA</name>
<evidence type="ECO:0000256" key="1">
    <source>
        <dbReference type="ARBA" id="ARBA00006138"/>
    </source>
</evidence>
<sequence length="407" mass="46016">MGDEYWLVSVKNDGVATPGDDSVSKATVGKMKGQMQDCAQVYNLEMPELRVGTLEKLMSSGDLLVKVDMNVESVIRKIERQFEELNVNNEVLSVNGMPTLQYLENFRWNAAKYPTQRAVDELIKNIVQNSTKTETELKESSAFCTEKKQKVQALERQKDGNLMVADLNDILTPLVKPNMIHDSEYLKTVVVIVPKALEKDFLSGYEAIGNELVEYGPEERKIPGSPVVPRSAQLVTEDKDGYAAYLVTILKKFADPFKVAAQSSRFLVRDYDYKEAYQELLRMKEEGDGVDQLTLVKREYNDASLQLLHWCKTHYGDAFMAWIHIKAIRLFVESVLRYGLPVNYAAALVKPNKKSLEKKARDKLFKLYSSLDRSGMMQVHADDQLAAGGEEMFPYVSFKVVPLVADA</sequence>
<evidence type="ECO:0000313" key="7">
    <source>
        <dbReference type="EMBL" id="CAD9678810.1"/>
    </source>
</evidence>
<comment type="similarity">
    <text evidence="1 5">Belongs to the V-ATPase C subunit family.</text>
</comment>
<dbReference type="PANTHER" id="PTHR10137:SF0">
    <property type="entry name" value="V-TYPE PROTON ATPASE SUBUNIT C"/>
    <property type="match status" value="1"/>
</dbReference>
<dbReference type="PANTHER" id="PTHR10137">
    <property type="entry name" value="V-TYPE PROTON ATPASE SUBUNIT C"/>
    <property type="match status" value="1"/>
</dbReference>
<dbReference type="GO" id="GO:0000221">
    <property type="term" value="C:vacuolar proton-transporting V-type ATPase, V1 domain"/>
    <property type="evidence" value="ECO:0007669"/>
    <property type="project" value="TreeGrafter"/>
</dbReference>
<dbReference type="CDD" id="cd14785">
    <property type="entry name" value="V-ATPase_C"/>
    <property type="match status" value="1"/>
</dbReference>
<reference evidence="6" key="1">
    <citation type="submission" date="2021-01" db="EMBL/GenBank/DDBJ databases">
        <authorList>
            <person name="Corre E."/>
            <person name="Pelletier E."/>
            <person name="Niang G."/>
            <person name="Scheremetjew M."/>
            <person name="Finn R."/>
            <person name="Kale V."/>
            <person name="Holt S."/>
            <person name="Cochrane G."/>
            <person name="Meng A."/>
            <person name="Brown T."/>
            <person name="Cohen L."/>
        </authorList>
    </citation>
    <scope>NUCLEOTIDE SEQUENCE</scope>
    <source>
        <strain evidence="6">NY070348D</strain>
    </source>
</reference>
<dbReference type="GO" id="GO:0046961">
    <property type="term" value="F:proton-transporting ATPase activity, rotational mechanism"/>
    <property type="evidence" value="ECO:0007669"/>
    <property type="project" value="InterPro"/>
</dbReference>
<dbReference type="SUPFAM" id="SSF118203">
    <property type="entry name" value="Vacuolar ATP synthase subunit C"/>
    <property type="match status" value="1"/>
</dbReference>
<proteinExistence type="inferred from homology"/>
<dbReference type="InterPro" id="IPR004907">
    <property type="entry name" value="ATPase_V1-cplx_csu"/>
</dbReference>
<evidence type="ECO:0000256" key="2">
    <source>
        <dbReference type="ARBA" id="ARBA00022448"/>
    </source>
</evidence>
<dbReference type="AlphaFoldDB" id="A0A7S2RRU2"/>
<evidence type="ECO:0000256" key="4">
    <source>
        <dbReference type="ARBA" id="ARBA00023065"/>
    </source>
</evidence>
<dbReference type="EMBL" id="HBHK01010084">
    <property type="protein sequence ID" value="CAD9678810.1"/>
    <property type="molecule type" value="Transcribed_RNA"/>
</dbReference>
<dbReference type="Pfam" id="PF03223">
    <property type="entry name" value="V-ATPase_C"/>
    <property type="match status" value="1"/>
</dbReference>
<dbReference type="EMBL" id="HBHK01010083">
    <property type="protein sequence ID" value="CAD9678807.1"/>
    <property type="molecule type" value="Transcribed_RNA"/>
</dbReference>
<dbReference type="Gene3D" id="3.30.70.1180">
    <property type="entry name" value="Vacuolar atp synthase subunit c, domain 1"/>
    <property type="match status" value="1"/>
</dbReference>
<evidence type="ECO:0000313" key="6">
    <source>
        <dbReference type="EMBL" id="CAD9678807.1"/>
    </source>
</evidence>
<comment type="function">
    <text evidence="5">Subunit of the V1 complex of vacuolar(H+)-ATPase (V-ATPase), a multisubunit enzyme composed of a peripheral complex (V1) that hydrolyzes ATP and a membrane integral complex (V0) that translocates protons. V-ATPase is responsible for acidifying and maintaining the pH of intracellular compartments and in some cell types, is targeted to the plasma membrane, where it is responsible for acidifying the extracellular environment. Subunit C is necessary for the assembly of the catalytic sector of the enzyme and is likely to have a specific function in its catalytic activity.</text>
</comment>
<dbReference type="Gene3D" id="1.20.1460.10">
    <property type="entry name" value="subunit c (vma5p) of the yeast v-atpase, domain 2"/>
    <property type="match status" value="1"/>
</dbReference>
<gene>
    <name evidence="6" type="ORF">QSP1433_LOCUS6316</name>
    <name evidence="7" type="ORF">QSP1433_LOCUS6317</name>
</gene>